<dbReference type="Pfam" id="PF02518">
    <property type="entry name" value="HATPase_c"/>
    <property type="match status" value="1"/>
</dbReference>
<dbReference type="AlphaFoldDB" id="A0A919NPI6"/>
<keyword evidence="10" id="KW-0902">Two-component regulatory system</keyword>
<dbReference type="InterPro" id="IPR036890">
    <property type="entry name" value="HATPase_C_sf"/>
</dbReference>
<evidence type="ECO:0000256" key="7">
    <source>
        <dbReference type="ARBA" id="ARBA00022692"/>
    </source>
</evidence>
<dbReference type="InterPro" id="IPR003594">
    <property type="entry name" value="HATPase_dom"/>
</dbReference>
<protein>
    <recommendedName>
        <fullName evidence="4">histidine kinase</fullName>
        <ecNumber evidence="4">2.7.13.3</ecNumber>
    </recommendedName>
</protein>
<evidence type="ECO:0000259" key="14">
    <source>
        <dbReference type="PROSITE" id="PS50885"/>
    </source>
</evidence>
<dbReference type="PROSITE" id="PS50885">
    <property type="entry name" value="HAMP"/>
    <property type="match status" value="1"/>
</dbReference>
<dbReference type="SUPFAM" id="SSF55874">
    <property type="entry name" value="ATPase domain of HSP90 chaperone/DNA topoisomerase II/histidine kinase"/>
    <property type="match status" value="1"/>
</dbReference>
<dbReference type="Proteomes" id="UP000623608">
    <property type="component" value="Unassembled WGS sequence"/>
</dbReference>
<dbReference type="SUPFAM" id="SSF47384">
    <property type="entry name" value="Homodimeric domain of signal transducing histidine kinase"/>
    <property type="match status" value="1"/>
</dbReference>
<keyword evidence="6" id="KW-0808">Transferase</keyword>
<dbReference type="PRINTS" id="PR00344">
    <property type="entry name" value="BCTRLSENSOR"/>
</dbReference>
<evidence type="ECO:0000256" key="6">
    <source>
        <dbReference type="ARBA" id="ARBA00022679"/>
    </source>
</evidence>
<dbReference type="PANTHER" id="PTHR45436">
    <property type="entry name" value="SENSOR HISTIDINE KINASE YKOH"/>
    <property type="match status" value="1"/>
</dbReference>
<dbReference type="InterPro" id="IPR050428">
    <property type="entry name" value="TCS_sensor_his_kinase"/>
</dbReference>
<dbReference type="SMART" id="SM00387">
    <property type="entry name" value="HATPase_c"/>
    <property type="match status" value="1"/>
</dbReference>
<keyword evidence="9 12" id="KW-1133">Transmembrane helix</keyword>
<reference evidence="15" key="1">
    <citation type="submission" date="2021-01" db="EMBL/GenBank/DDBJ databases">
        <title>Whole genome shotgun sequence of Actinoplanes tereljensis NBRC 105297.</title>
        <authorList>
            <person name="Komaki H."/>
            <person name="Tamura T."/>
        </authorList>
    </citation>
    <scope>NUCLEOTIDE SEQUENCE</scope>
    <source>
        <strain evidence="15">NBRC 105297</strain>
    </source>
</reference>
<sequence>MGVRLRFTLLYGGLFLLSGLGLLAIVAAFSLNNTVSVPAGQQVADVQRAVADANAAHTRQLFAGVGVALVVMLLFALVMGRAAAGRVLRPLRRLTSATRRITADSLHERLAVTGPDDEVKALADTIDELLARLEESFAAQRRFVADASHELRTPLATIRATIDVAVAKPDPVAPSTVQLADRVRRSLDEADTLLEGLLVLARAQHGALDDRTSVSLTDLVVDALPSSLRVESDLGNEVLTRGNPVLLARLVGNVLDNAVRHNVPGGWVRVGVRREGDRARLTVESSGPVLDPGQVGRLGRPFQRLGADRTGAGTGLGLSIVAAVAAAHGGSVTLAAREQGGLRVDVELPA</sequence>
<dbReference type="InterPro" id="IPR003660">
    <property type="entry name" value="HAMP_dom"/>
</dbReference>
<keyword evidence="8 15" id="KW-0418">Kinase</keyword>
<dbReference type="Gene3D" id="3.30.565.10">
    <property type="entry name" value="Histidine kinase-like ATPase, C-terminal domain"/>
    <property type="match status" value="1"/>
</dbReference>
<evidence type="ECO:0000256" key="9">
    <source>
        <dbReference type="ARBA" id="ARBA00022989"/>
    </source>
</evidence>
<keyword evidence="5" id="KW-0597">Phosphoprotein</keyword>
<feature type="transmembrane region" description="Helical" evidence="12">
    <location>
        <begin position="61"/>
        <end position="84"/>
    </location>
</feature>
<dbReference type="InterPro" id="IPR036097">
    <property type="entry name" value="HisK_dim/P_sf"/>
</dbReference>
<dbReference type="CDD" id="cd00075">
    <property type="entry name" value="HATPase"/>
    <property type="match status" value="1"/>
</dbReference>
<keyword evidence="7 12" id="KW-0812">Transmembrane</keyword>
<dbReference type="Pfam" id="PF00672">
    <property type="entry name" value="HAMP"/>
    <property type="match status" value="1"/>
</dbReference>
<gene>
    <name evidence="15" type="ORF">Ate02nite_46880</name>
</gene>
<dbReference type="CDD" id="cd00082">
    <property type="entry name" value="HisKA"/>
    <property type="match status" value="1"/>
</dbReference>
<evidence type="ECO:0000313" key="15">
    <source>
        <dbReference type="EMBL" id="GIF21958.1"/>
    </source>
</evidence>
<dbReference type="InterPro" id="IPR005467">
    <property type="entry name" value="His_kinase_dom"/>
</dbReference>
<dbReference type="CDD" id="cd06225">
    <property type="entry name" value="HAMP"/>
    <property type="match status" value="1"/>
</dbReference>
<dbReference type="EC" id="2.7.13.3" evidence="4"/>
<evidence type="ECO:0000256" key="5">
    <source>
        <dbReference type="ARBA" id="ARBA00022553"/>
    </source>
</evidence>
<dbReference type="GO" id="GO:0005886">
    <property type="term" value="C:plasma membrane"/>
    <property type="evidence" value="ECO:0007669"/>
    <property type="project" value="UniProtKB-SubCell"/>
</dbReference>
<evidence type="ECO:0000256" key="3">
    <source>
        <dbReference type="ARBA" id="ARBA00004236"/>
    </source>
</evidence>
<proteinExistence type="predicted"/>
<feature type="transmembrane region" description="Helical" evidence="12">
    <location>
        <begin position="7"/>
        <end position="29"/>
    </location>
</feature>
<feature type="domain" description="Histidine kinase" evidence="13">
    <location>
        <begin position="146"/>
        <end position="350"/>
    </location>
</feature>
<dbReference type="Gene3D" id="1.10.287.130">
    <property type="match status" value="1"/>
</dbReference>
<dbReference type="InterPro" id="IPR004358">
    <property type="entry name" value="Sig_transdc_His_kin-like_C"/>
</dbReference>
<dbReference type="Gene3D" id="6.10.340.10">
    <property type="match status" value="1"/>
</dbReference>
<dbReference type="SUPFAM" id="SSF158472">
    <property type="entry name" value="HAMP domain-like"/>
    <property type="match status" value="1"/>
</dbReference>
<evidence type="ECO:0000256" key="1">
    <source>
        <dbReference type="ARBA" id="ARBA00000085"/>
    </source>
</evidence>
<comment type="catalytic activity">
    <reaction evidence="1">
        <text>ATP + protein L-histidine = ADP + protein N-phospho-L-histidine.</text>
        <dbReference type="EC" id="2.7.13.3"/>
    </reaction>
</comment>
<evidence type="ECO:0000256" key="4">
    <source>
        <dbReference type="ARBA" id="ARBA00012438"/>
    </source>
</evidence>
<evidence type="ECO:0000256" key="11">
    <source>
        <dbReference type="ARBA" id="ARBA00023136"/>
    </source>
</evidence>
<dbReference type="InterPro" id="IPR003661">
    <property type="entry name" value="HisK_dim/P_dom"/>
</dbReference>
<accession>A0A919NPI6</accession>
<comment type="subcellular location">
    <subcellularLocation>
        <location evidence="3">Cell membrane</location>
    </subcellularLocation>
    <subcellularLocation>
        <location evidence="2">Membrane</location>
        <topology evidence="2">Multi-pass membrane protein</topology>
    </subcellularLocation>
</comment>
<dbReference type="Pfam" id="PF00512">
    <property type="entry name" value="HisKA"/>
    <property type="match status" value="1"/>
</dbReference>
<evidence type="ECO:0000256" key="8">
    <source>
        <dbReference type="ARBA" id="ARBA00022777"/>
    </source>
</evidence>
<dbReference type="SMART" id="SM00388">
    <property type="entry name" value="HisKA"/>
    <property type="match status" value="1"/>
</dbReference>
<evidence type="ECO:0000256" key="12">
    <source>
        <dbReference type="SAM" id="Phobius"/>
    </source>
</evidence>
<name>A0A919NPI6_9ACTN</name>
<dbReference type="PROSITE" id="PS50109">
    <property type="entry name" value="HIS_KIN"/>
    <property type="match status" value="1"/>
</dbReference>
<evidence type="ECO:0000256" key="2">
    <source>
        <dbReference type="ARBA" id="ARBA00004141"/>
    </source>
</evidence>
<feature type="domain" description="HAMP" evidence="14">
    <location>
        <begin position="85"/>
        <end position="138"/>
    </location>
</feature>
<dbReference type="EMBL" id="BOMY01000033">
    <property type="protein sequence ID" value="GIF21958.1"/>
    <property type="molecule type" value="Genomic_DNA"/>
</dbReference>
<dbReference type="PANTHER" id="PTHR45436:SF15">
    <property type="entry name" value="SENSOR HISTIDINE KINASE CUSS"/>
    <property type="match status" value="1"/>
</dbReference>
<organism evidence="15 16">
    <name type="scientific">Paractinoplanes tereljensis</name>
    <dbReference type="NCBI Taxonomy" id="571912"/>
    <lineage>
        <taxon>Bacteria</taxon>
        <taxon>Bacillati</taxon>
        <taxon>Actinomycetota</taxon>
        <taxon>Actinomycetes</taxon>
        <taxon>Micromonosporales</taxon>
        <taxon>Micromonosporaceae</taxon>
        <taxon>Paractinoplanes</taxon>
    </lineage>
</organism>
<dbReference type="GO" id="GO:0000155">
    <property type="term" value="F:phosphorelay sensor kinase activity"/>
    <property type="evidence" value="ECO:0007669"/>
    <property type="project" value="InterPro"/>
</dbReference>
<keyword evidence="11 12" id="KW-0472">Membrane</keyword>
<keyword evidence="16" id="KW-1185">Reference proteome</keyword>
<dbReference type="SMART" id="SM00304">
    <property type="entry name" value="HAMP"/>
    <property type="match status" value="1"/>
</dbReference>
<evidence type="ECO:0000256" key="10">
    <source>
        <dbReference type="ARBA" id="ARBA00023012"/>
    </source>
</evidence>
<evidence type="ECO:0000259" key="13">
    <source>
        <dbReference type="PROSITE" id="PS50109"/>
    </source>
</evidence>
<evidence type="ECO:0000313" key="16">
    <source>
        <dbReference type="Proteomes" id="UP000623608"/>
    </source>
</evidence>
<dbReference type="RefSeq" id="WP_203809039.1">
    <property type="nucleotide sequence ID" value="NZ_BOMY01000033.1"/>
</dbReference>
<comment type="caution">
    <text evidence="15">The sequence shown here is derived from an EMBL/GenBank/DDBJ whole genome shotgun (WGS) entry which is preliminary data.</text>
</comment>